<organism evidence="2">
    <name type="scientific">hydrothermal vent metagenome</name>
    <dbReference type="NCBI Taxonomy" id="652676"/>
    <lineage>
        <taxon>unclassified sequences</taxon>
        <taxon>metagenomes</taxon>
        <taxon>ecological metagenomes</taxon>
    </lineage>
</organism>
<dbReference type="PANTHER" id="PTHR43630:SF2">
    <property type="entry name" value="GLYCOSYLTRANSFERASE"/>
    <property type="match status" value="1"/>
</dbReference>
<dbReference type="Pfam" id="PF00535">
    <property type="entry name" value="Glycos_transf_2"/>
    <property type="match status" value="1"/>
</dbReference>
<reference evidence="2" key="1">
    <citation type="submission" date="2016-10" db="EMBL/GenBank/DDBJ databases">
        <authorList>
            <person name="de Groot N.N."/>
        </authorList>
    </citation>
    <scope>NUCLEOTIDE SEQUENCE</scope>
</reference>
<dbReference type="PANTHER" id="PTHR43630">
    <property type="entry name" value="POLY-BETA-1,6-N-ACETYL-D-GLUCOSAMINE SYNTHASE"/>
    <property type="match status" value="1"/>
</dbReference>
<dbReference type="AlphaFoldDB" id="A0A1W1CNK3"/>
<accession>A0A1W1CNK3</accession>
<evidence type="ECO:0000313" key="2">
    <source>
        <dbReference type="EMBL" id="SFV67359.1"/>
    </source>
</evidence>
<dbReference type="InterPro" id="IPR029044">
    <property type="entry name" value="Nucleotide-diphossugar_trans"/>
</dbReference>
<keyword evidence="2" id="KW-0808">Transferase</keyword>
<dbReference type="InterPro" id="IPR001173">
    <property type="entry name" value="Glyco_trans_2-like"/>
</dbReference>
<gene>
    <name evidence="2" type="ORF">MNB_SM-5-642</name>
</gene>
<dbReference type="GO" id="GO:0016740">
    <property type="term" value="F:transferase activity"/>
    <property type="evidence" value="ECO:0007669"/>
    <property type="project" value="UniProtKB-KW"/>
</dbReference>
<dbReference type="EMBL" id="FPHH01000100">
    <property type="protein sequence ID" value="SFV67359.1"/>
    <property type="molecule type" value="Genomic_DNA"/>
</dbReference>
<sequence length="257" mass="29538">MKITANIITLNEEHNIKACIESLQDVCDEIIVVDSNSSDATVMIAKSLGAKIVMQEYLGDGFQKNVVLKYATYDWILSIDADERVDAQMSEAIQKVKSASIHPEAYSFKRKNYIGDRWIKVCGWYPDRCTRLYNKNATKFKEVMGHSSVQSRDVKPLEGNIIHYSYKNYHDLLNKTNRFSSRGAKMLLEKDKKANGFSPFLHFMAAFFRKYFLQRGFMQGLDGLTISLTASINSYMKYAKLIEMRNAKESSQSLWEQ</sequence>
<name>A0A1W1CNK3_9ZZZZ</name>
<dbReference type="CDD" id="cd02511">
    <property type="entry name" value="Beta4Glucosyltransferase"/>
    <property type="match status" value="1"/>
</dbReference>
<proteinExistence type="predicted"/>
<dbReference type="SUPFAM" id="SSF53448">
    <property type="entry name" value="Nucleotide-diphospho-sugar transferases"/>
    <property type="match status" value="1"/>
</dbReference>
<evidence type="ECO:0000259" key="1">
    <source>
        <dbReference type="Pfam" id="PF00535"/>
    </source>
</evidence>
<protein>
    <submittedName>
        <fullName evidence="2">Glycosyl transferase, family 2</fullName>
    </submittedName>
</protein>
<dbReference type="Gene3D" id="3.90.550.10">
    <property type="entry name" value="Spore Coat Polysaccharide Biosynthesis Protein SpsA, Chain A"/>
    <property type="match status" value="1"/>
</dbReference>
<feature type="domain" description="Glycosyltransferase 2-like" evidence="1">
    <location>
        <begin position="7"/>
        <end position="93"/>
    </location>
</feature>